<dbReference type="CDD" id="cd09511">
    <property type="entry name" value="SAM_CNK1_2_3-suppressor"/>
    <property type="match status" value="1"/>
</dbReference>
<feature type="domain" description="SAM" evidence="5">
    <location>
        <begin position="9"/>
        <end position="74"/>
    </location>
</feature>
<feature type="compositionally biased region" description="Low complexity" evidence="3">
    <location>
        <begin position="1048"/>
        <end position="1057"/>
    </location>
</feature>
<dbReference type="InterPro" id="IPR001849">
    <property type="entry name" value="PH_domain"/>
</dbReference>
<feature type="region of interest" description="Disordered" evidence="3">
    <location>
        <begin position="732"/>
        <end position="759"/>
    </location>
</feature>
<dbReference type="InterPro" id="IPR036034">
    <property type="entry name" value="PDZ_sf"/>
</dbReference>
<dbReference type="Pfam" id="PF00169">
    <property type="entry name" value="PH"/>
    <property type="match status" value="1"/>
</dbReference>
<proteinExistence type="inferred from homology"/>
<dbReference type="InterPro" id="IPR051566">
    <property type="entry name" value="CNKSR"/>
</dbReference>
<dbReference type="SUPFAM" id="SSF47769">
    <property type="entry name" value="SAM/Pointed domain"/>
    <property type="match status" value="1"/>
</dbReference>
<comment type="similarity">
    <text evidence="1">Belongs to the CNKSR family.</text>
</comment>
<organism evidence="8 9">
    <name type="scientific">Ignelater luminosus</name>
    <name type="common">Cucubano</name>
    <name type="synonym">Pyrophorus luminosus</name>
    <dbReference type="NCBI Taxonomy" id="2038154"/>
    <lineage>
        <taxon>Eukaryota</taxon>
        <taxon>Metazoa</taxon>
        <taxon>Ecdysozoa</taxon>
        <taxon>Arthropoda</taxon>
        <taxon>Hexapoda</taxon>
        <taxon>Insecta</taxon>
        <taxon>Pterygota</taxon>
        <taxon>Neoptera</taxon>
        <taxon>Endopterygota</taxon>
        <taxon>Coleoptera</taxon>
        <taxon>Polyphaga</taxon>
        <taxon>Elateriformia</taxon>
        <taxon>Elateroidea</taxon>
        <taxon>Elateridae</taxon>
        <taxon>Agrypninae</taxon>
        <taxon>Pyrophorini</taxon>
        <taxon>Ignelater</taxon>
    </lineage>
</organism>
<dbReference type="PROSITE" id="PS50106">
    <property type="entry name" value="PDZ"/>
    <property type="match status" value="1"/>
</dbReference>
<dbReference type="SUPFAM" id="SSF50156">
    <property type="entry name" value="PDZ domain-like"/>
    <property type="match status" value="1"/>
</dbReference>
<feature type="domain" description="PH" evidence="4">
    <location>
        <begin position="923"/>
        <end position="1022"/>
    </location>
</feature>
<dbReference type="SMART" id="SM00233">
    <property type="entry name" value="PH"/>
    <property type="match status" value="1"/>
</dbReference>
<dbReference type="SUPFAM" id="SSF50729">
    <property type="entry name" value="PH domain-like"/>
    <property type="match status" value="1"/>
</dbReference>
<name>A0A8K0C774_IGNLU</name>
<feature type="region of interest" description="Disordered" evidence="3">
    <location>
        <begin position="1141"/>
        <end position="1183"/>
    </location>
</feature>
<evidence type="ECO:0000256" key="1">
    <source>
        <dbReference type="ARBA" id="ARBA00009498"/>
    </source>
</evidence>
<dbReference type="EMBL" id="VTPC01091033">
    <property type="protein sequence ID" value="KAF2880056.1"/>
    <property type="molecule type" value="Genomic_DNA"/>
</dbReference>
<feature type="compositionally biased region" description="Polar residues" evidence="3">
    <location>
        <begin position="1173"/>
        <end position="1183"/>
    </location>
</feature>
<dbReference type="Gene3D" id="2.30.42.10">
    <property type="match status" value="1"/>
</dbReference>
<feature type="region of interest" description="Disordered" evidence="3">
    <location>
        <begin position="613"/>
        <end position="635"/>
    </location>
</feature>
<feature type="compositionally biased region" description="Polar residues" evidence="3">
    <location>
        <begin position="1614"/>
        <end position="1623"/>
    </location>
</feature>
<gene>
    <name evidence="8" type="ORF">ILUMI_26125</name>
</gene>
<feature type="compositionally biased region" description="Low complexity" evidence="3">
    <location>
        <begin position="1306"/>
        <end position="1316"/>
    </location>
</feature>
<dbReference type="Pfam" id="PF10534">
    <property type="entry name" value="CRIC_ras_sig"/>
    <property type="match status" value="1"/>
</dbReference>
<dbReference type="Pfam" id="PF00536">
    <property type="entry name" value="SAM_1"/>
    <property type="match status" value="1"/>
</dbReference>
<dbReference type="Pfam" id="PF00595">
    <property type="entry name" value="PDZ"/>
    <property type="match status" value="1"/>
</dbReference>
<dbReference type="CDD" id="cd13326">
    <property type="entry name" value="PH_CNK_insect-like"/>
    <property type="match status" value="1"/>
</dbReference>
<evidence type="ECO:0000256" key="2">
    <source>
        <dbReference type="ARBA" id="ARBA00022553"/>
    </source>
</evidence>
<evidence type="ECO:0000313" key="9">
    <source>
        <dbReference type="Proteomes" id="UP000801492"/>
    </source>
</evidence>
<dbReference type="InterPro" id="IPR001660">
    <property type="entry name" value="SAM"/>
</dbReference>
<dbReference type="InterPro" id="IPR049628">
    <property type="entry name" value="CNK1-3_SAM"/>
</dbReference>
<dbReference type="InterPro" id="IPR013761">
    <property type="entry name" value="SAM/pointed_sf"/>
</dbReference>
<comment type="caution">
    <text evidence="8">The sequence shown here is derived from an EMBL/GenBank/DDBJ whole genome shotgun (WGS) entry which is preliminary data.</text>
</comment>
<sequence>MAYVNVRDWSVEQVTEWLKGLDSVITQYTKSFLNNEVKGHQLLSLRSDDLEHLGVVTLGHQEIILEAVEHLRNFHYKLDKENLQMLALRLSCAANSLYKELSLTDENCTMVPTQTMSDVHNVITAIKPLVCWLDRSPFRGDKDYVDCKTQLLQLSFEMATSAHRDIFSEKPLMTIRNISNNLAQLADHIIQEMSDPMILQPASLALATLKKKEQELGFFLLPSNYAIHQIAEIKYGSPAHNSSKIEEGDEIVQVNYQTVVGWQRKNVLLLLQESPPEIVLTLKKRPRHTKVYGQIYMKPYRLPSKKRATPYSRWNDNLPSPQLLAIHDLPQIPPPRLPPVVVQPETETEISSSSDSEPLDSPLDGSGRVYPLKPRPVLQRRNTITGASPTSKRPHQAIEQYWQQLKNQAASKHSSSYNIQTNKYEDESTLLRDKSASCSNGFELSPRPTTVIGLSPNADFKKRFQDKSFKKKKVNFNETKFTYNGDFQSAKVQNVNPSTIDTNLNEEHSVSVNSLTSLNEAIDFIDEGEDITDRSKMKVEWQKQIVEEIIDTINFEPPRVPDNNNSDSPNKDTALADVHVHNIIKKFDEKHLESNNVWDPKSVKPKVFPKNLVEKPPELPQKPDFSKKPAVPPKNIKTKVRGTLNKSHSTPAYDQSSDEVGKFVPETPIKKSSSSLKDVDEVKKDAFSNNTPIKYELGIPIVETALNTPFYVTEHSEQNQKKLSVENLTLKKDYQDIPPKPPPRLSYTSDSTKRAMPNECQTKNLNSSAKDIMPHSGGADFNSLTATSPLLPKGDYSSYTDSVSLVKQQDIYNISISSENQMKMLSSKRTESVENVESFEPKNVSTPVTKQSKVEIPDVEQHTYSSSKNQSNLETLKIASDNKISPTNSIVRAMMYSSKSKSGKKKNSLVAKRRKVSVKDVIPGELQGYLYQRSRSKQSLPAQWEKRWFVLNGSCLYGFESKDAVKAKCLIFLSGFTVSVATEVKSRLNAFKVYHTGTVFYFSAENSEMLTSWIELITAATLLYDNSKFLDSVLYSESDESDVEKTKANTTNTNEKPTSSEQPVKKFGSLKKVTSSKNTSATQSGSSSLDRKWFFNKTNSMYKNSLPVPTAQFMTYRKIPSSTVNVMDTSMSTGNFTSHIPDFSPRFESQSQNASTSNLSTTEVPNKKESQEPDLSTSKPKTKTKQFNYVHASNPNLCDISDFHLRSFHKLQPFQQCSDNLAGFVTLEELMNRQSEEQKLNPHACNEIINPSLIRPDVDYGEVPIRSSRDGEFYSKKPTHSRTISDCSERSSNIRKLSQTSDELNSSKQSNDSSTSFCFGKRGSLKKHKKDKEVYDTCTYPKTKVFEEKLNRSLPRTHKLQEDLTPRLHKSSSSSKYNNDRKPFSTKEYSVSYVDLKDHSSEMVYCPQTLNDVHFAQNRMLDDKKSGKLARQHSLTSADKKILKNSNYGSSTDRLWIESLRKSDKVADKSSANVKLKSAVQYTPMSLPLTPDQKGKLNPKFAFELNLDEKVSKTGKFKSFFVKQTESKKEKTFLGSPKLHRAVFEKHGRGAEENPIGWPSDPIQLPSQHTTLDSCYGMEETSGIRNDIIPPLNNAPTVDYPGLEYPPVFEPETYSLSNPQGSITLLRKQDKGN</sequence>
<dbReference type="InterPro" id="IPR011993">
    <property type="entry name" value="PH-like_dom_sf"/>
</dbReference>
<feature type="region of interest" description="Disordered" evidence="3">
    <location>
        <begin position="1268"/>
        <end position="1316"/>
    </location>
</feature>
<dbReference type="Gene3D" id="1.10.150.50">
    <property type="entry name" value="Transcription Factor, Ets-1"/>
    <property type="match status" value="1"/>
</dbReference>
<dbReference type="Gene3D" id="2.30.29.30">
    <property type="entry name" value="Pleckstrin-homology domain (PH domain)/Phosphotyrosine-binding domain (PTB)"/>
    <property type="match status" value="1"/>
</dbReference>
<dbReference type="PANTHER" id="PTHR12844:SF42">
    <property type="entry name" value="CONNECTOR ENHANCER OF KSR PROTEIN CNK"/>
    <property type="match status" value="1"/>
</dbReference>
<feature type="region of interest" description="Disordered" evidence="3">
    <location>
        <begin position="1357"/>
        <end position="1382"/>
    </location>
</feature>
<feature type="region of interest" description="Disordered" evidence="3">
    <location>
        <begin position="335"/>
        <end position="373"/>
    </location>
</feature>
<evidence type="ECO:0000259" key="5">
    <source>
        <dbReference type="PROSITE" id="PS50105"/>
    </source>
</evidence>
<evidence type="ECO:0000259" key="7">
    <source>
        <dbReference type="PROSITE" id="PS51290"/>
    </source>
</evidence>
<dbReference type="SMART" id="SM00228">
    <property type="entry name" value="PDZ"/>
    <property type="match status" value="1"/>
</dbReference>
<dbReference type="Proteomes" id="UP000801492">
    <property type="component" value="Unassembled WGS sequence"/>
</dbReference>
<feature type="domain" description="CRIC" evidence="7">
    <location>
        <begin position="82"/>
        <end position="169"/>
    </location>
</feature>
<feature type="compositionally biased region" description="Polar residues" evidence="3">
    <location>
        <begin position="1281"/>
        <end position="1304"/>
    </location>
</feature>
<dbReference type="CDD" id="cd06748">
    <property type="entry name" value="PDZ_CNK1_2_3-like"/>
    <property type="match status" value="1"/>
</dbReference>
<keyword evidence="2" id="KW-0597">Phosphoprotein</keyword>
<dbReference type="InterPro" id="IPR017874">
    <property type="entry name" value="CRIC_domain"/>
</dbReference>
<feature type="region of interest" description="Disordered" evidence="3">
    <location>
        <begin position="1611"/>
        <end position="1633"/>
    </location>
</feature>
<dbReference type="PROSITE" id="PS50105">
    <property type="entry name" value="SAM_DOMAIN"/>
    <property type="match status" value="1"/>
</dbReference>
<evidence type="ECO:0000259" key="4">
    <source>
        <dbReference type="PROSITE" id="PS50003"/>
    </source>
</evidence>
<feature type="domain" description="PDZ" evidence="6">
    <location>
        <begin position="206"/>
        <end position="286"/>
    </location>
</feature>
<dbReference type="PANTHER" id="PTHR12844">
    <property type="entry name" value="CONNECTOR ENCHANCER OF KINASE SUPPRESSOR OF RAS"/>
    <property type="match status" value="1"/>
</dbReference>
<dbReference type="PROSITE" id="PS50003">
    <property type="entry name" value="PH_DOMAIN"/>
    <property type="match status" value="1"/>
</dbReference>
<dbReference type="InterPro" id="IPR001478">
    <property type="entry name" value="PDZ"/>
</dbReference>
<feature type="region of interest" description="Disordered" evidence="3">
    <location>
        <begin position="1041"/>
        <end position="1087"/>
    </location>
</feature>
<evidence type="ECO:0000256" key="3">
    <source>
        <dbReference type="SAM" id="MobiDB-lite"/>
    </source>
</evidence>
<evidence type="ECO:0000259" key="6">
    <source>
        <dbReference type="PROSITE" id="PS50106"/>
    </source>
</evidence>
<dbReference type="OrthoDB" id="74412at2759"/>
<keyword evidence="9" id="KW-1185">Reference proteome</keyword>
<feature type="compositionally biased region" description="Polar residues" evidence="3">
    <location>
        <begin position="1072"/>
        <end position="1087"/>
    </location>
</feature>
<evidence type="ECO:0008006" key="10">
    <source>
        <dbReference type="Google" id="ProtNLM"/>
    </source>
</evidence>
<accession>A0A8K0C774</accession>
<dbReference type="FunFam" id="2.30.42.10:FF:000060">
    <property type="entry name" value="Connector enhancer of kinase suppressor of Ras 2"/>
    <property type="match status" value="1"/>
</dbReference>
<feature type="compositionally biased region" description="Low complexity" evidence="3">
    <location>
        <begin position="339"/>
        <end position="364"/>
    </location>
</feature>
<reference evidence="8" key="1">
    <citation type="submission" date="2019-08" db="EMBL/GenBank/DDBJ databases">
        <title>The genome of the North American firefly Photinus pyralis.</title>
        <authorList>
            <consortium name="Photinus pyralis genome working group"/>
            <person name="Fallon T.R."/>
            <person name="Sander Lower S.E."/>
            <person name="Weng J.-K."/>
        </authorList>
    </citation>
    <scope>NUCLEOTIDE SEQUENCE</scope>
    <source>
        <strain evidence="8">TRF0915ILg1</strain>
        <tissue evidence="8">Whole body</tissue>
    </source>
</reference>
<protein>
    <recommendedName>
        <fullName evidence="10">Connector enhancer of kinase suppressor of ras 2</fullName>
    </recommendedName>
</protein>
<dbReference type="SMART" id="SM00454">
    <property type="entry name" value="SAM"/>
    <property type="match status" value="1"/>
</dbReference>
<evidence type="ECO:0000313" key="8">
    <source>
        <dbReference type="EMBL" id="KAF2880056.1"/>
    </source>
</evidence>
<dbReference type="PROSITE" id="PS51290">
    <property type="entry name" value="CRIC"/>
    <property type="match status" value="1"/>
</dbReference>
<feature type="compositionally biased region" description="Polar residues" evidence="3">
    <location>
        <begin position="1147"/>
        <end position="1164"/>
    </location>
</feature>